<keyword evidence="9 11" id="KW-0627">Porphyrin biosynthesis</keyword>
<comment type="cofactor">
    <cofactor evidence="11">
        <name>FAD</name>
        <dbReference type="ChEBI" id="CHEBI:57692"/>
    </cofactor>
    <text evidence="11">Binds 1 FAD per subunit.</text>
</comment>
<reference evidence="13" key="1">
    <citation type="submission" date="2022-01" db="EMBL/GenBank/DDBJ databases">
        <authorList>
            <person name="King R."/>
        </authorList>
    </citation>
    <scope>NUCLEOTIDE SEQUENCE</scope>
</reference>
<proteinExistence type="inferred from homology"/>
<evidence type="ECO:0000256" key="11">
    <source>
        <dbReference type="RuleBase" id="RU367069"/>
    </source>
</evidence>
<dbReference type="GO" id="GO:0004729">
    <property type="term" value="F:oxygen-dependent protoporphyrinogen oxidase activity"/>
    <property type="evidence" value="ECO:0007669"/>
    <property type="project" value="UniProtKB-UniRule"/>
</dbReference>
<comment type="pathway">
    <text evidence="2 11">Porphyrin-containing compound metabolism; protoporphyrin-IX biosynthesis; protoporphyrin-IX from protoporphyrinogen-IX: step 1/1.</text>
</comment>
<sequence>MSVAILGGGLSGLSAAYYLLKSNGKLSIRILEGSSRLGGWIRSNKLDNGVIFEEGPRTIRPRGLAGDNTLSLVQDLGLEDRITPIYAHQPAAKNRMVYAKGKLHSLPSSFGGLFKTTPPFSKPLIMYLLNDIIASSKRVEDESIYDFVNRRFGQDLADYLISPLICGICAGDSKEISVNFLMKGLFEYEQKYGSIYKGLVRNLFNVEKHELSELGVKAKREKWSVYSFKTGLETLPKTIESHVRSRGVPIELNSKCTKLQLSPNNVQIQLGNKMVAPEHLISSISSQELSRLVRDQHPVLSDLLGNIRNVTVAVINLQFGNLRLREGFGFLVPPKERLPVLGVIFDSCCFPCGDDRTVLTVMMGGAWFGRLFGDDPGEEELLSTAQKYLKVTMGVEEAPREWKVSVLRDCIPQYTVGHDGWVREIYRYIEANRLPLTLCGSSYHGVGVNDVIYSSRNAAESVCKSINAMK</sequence>
<evidence type="ECO:0000256" key="10">
    <source>
        <dbReference type="ARBA" id="ARBA00047554"/>
    </source>
</evidence>
<keyword evidence="6 11" id="KW-0274">FAD</keyword>
<dbReference type="EC" id="1.3.3.4" evidence="4 11"/>
<dbReference type="AlphaFoldDB" id="A0A9N9TP07"/>
<evidence type="ECO:0000256" key="5">
    <source>
        <dbReference type="ARBA" id="ARBA00022630"/>
    </source>
</evidence>
<dbReference type="PANTHER" id="PTHR42923:SF3">
    <property type="entry name" value="PROTOPORPHYRINOGEN OXIDASE"/>
    <property type="match status" value="1"/>
</dbReference>
<dbReference type="InterPro" id="IPR004572">
    <property type="entry name" value="Protoporphyrinogen_oxidase"/>
</dbReference>
<organism evidence="13 14">
    <name type="scientific">Phyllotreta striolata</name>
    <name type="common">Striped flea beetle</name>
    <name type="synonym">Crioceris striolata</name>
    <dbReference type="NCBI Taxonomy" id="444603"/>
    <lineage>
        <taxon>Eukaryota</taxon>
        <taxon>Metazoa</taxon>
        <taxon>Ecdysozoa</taxon>
        <taxon>Arthropoda</taxon>
        <taxon>Hexapoda</taxon>
        <taxon>Insecta</taxon>
        <taxon>Pterygota</taxon>
        <taxon>Neoptera</taxon>
        <taxon>Endopterygota</taxon>
        <taxon>Coleoptera</taxon>
        <taxon>Polyphaga</taxon>
        <taxon>Cucujiformia</taxon>
        <taxon>Chrysomeloidea</taxon>
        <taxon>Chrysomelidae</taxon>
        <taxon>Galerucinae</taxon>
        <taxon>Alticini</taxon>
        <taxon>Phyllotreta</taxon>
    </lineage>
</organism>
<dbReference type="EMBL" id="OU900107">
    <property type="protein sequence ID" value="CAG9857557.1"/>
    <property type="molecule type" value="Genomic_DNA"/>
</dbReference>
<dbReference type="NCBIfam" id="TIGR00562">
    <property type="entry name" value="proto_IX_ox"/>
    <property type="match status" value="1"/>
</dbReference>
<comment type="subcellular location">
    <subcellularLocation>
        <location evidence="11">Mitochondrion inner membrane</location>
    </subcellularLocation>
</comment>
<dbReference type="Gene3D" id="3.50.50.60">
    <property type="entry name" value="FAD/NAD(P)-binding domain"/>
    <property type="match status" value="1"/>
</dbReference>
<evidence type="ECO:0000256" key="3">
    <source>
        <dbReference type="ARBA" id="ARBA00010551"/>
    </source>
</evidence>
<keyword evidence="5 11" id="KW-0285">Flavoprotein</keyword>
<dbReference type="SUPFAM" id="SSF51905">
    <property type="entry name" value="FAD/NAD(P)-binding domain"/>
    <property type="match status" value="1"/>
</dbReference>
<comment type="catalytic activity">
    <reaction evidence="10 11">
        <text>protoporphyrinogen IX + 3 O2 = protoporphyrin IX + 3 H2O2</text>
        <dbReference type="Rhea" id="RHEA:25576"/>
        <dbReference type="ChEBI" id="CHEBI:15379"/>
        <dbReference type="ChEBI" id="CHEBI:16240"/>
        <dbReference type="ChEBI" id="CHEBI:57306"/>
        <dbReference type="ChEBI" id="CHEBI:57307"/>
        <dbReference type="EC" id="1.3.3.4"/>
    </reaction>
</comment>
<evidence type="ECO:0000256" key="7">
    <source>
        <dbReference type="ARBA" id="ARBA00023002"/>
    </source>
</evidence>
<dbReference type="GO" id="GO:0006782">
    <property type="term" value="P:protoporphyrinogen IX biosynthetic process"/>
    <property type="evidence" value="ECO:0007669"/>
    <property type="project" value="UniProtKB-UniRule"/>
</dbReference>
<evidence type="ECO:0000313" key="13">
    <source>
        <dbReference type="EMBL" id="CAG9857557.1"/>
    </source>
</evidence>
<dbReference type="FunFam" id="3.50.50.60:FF:000193">
    <property type="entry name" value="Protoporphyrinogen oxidase"/>
    <property type="match status" value="1"/>
</dbReference>
<evidence type="ECO:0000313" key="14">
    <source>
        <dbReference type="Proteomes" id="UP001153712"/>
    </source>
</evidence>
<dbReference type="InterPro" id="IPR036188">
    <property type="entry name" value="FAD/NAD-bd_sf"/>
</dbReference>
<keyword evidence="7 11" id="KW-0560">Oxidoreductase</keyword>
<dbReference type="GO" id="GO:0005743">
    <property type="term" value="C:mitochondrial inner membrane"/>
    <property type="evidence" value="ECO:0007669"/>
    <property type="project" value="UniProtKB-SubCell"/>
</dbReference>
<dbReference type="SUPFAM" id="SSF54373">
    <property type="entry name" value="FAD-linked reductases, C-terminal domain"/>
    <property type="match status" value="1"/>
</dbReference>
<name>A0A9N9TP07_PHYSR</name>
<gene>
    <name evidence="13" type="ORF">PHYEVI_LOCUS3962</name>
</gene>
<dbReference type="InterPro" id="IPR002937">
    <property type="entry name" value="Amino_oxidase"/>
</dbReference>
<evidence type="ECO:0000256" key="8">
    <source>
        <dbReference type="ARBA" id="ARBA00023133"/>
    </source>
</evidence>
<protein>
    <recommendedName>
        <fullName evidence="4 11">Protoporphyrinogen oxidase</fullName>
        <ecNumber evidence="4 11">1.3.3.4</ecNumber>
    </recommendedName>
</protein>
<evidence type="ECO:0000256" key="4">
    <source>
        <dbReference type="ARBA" id="ARBA00012867"/>
    </source>
</evidence>
<evidence type="ECO:0000256" key="1">
    <source>
        <dbReference type="ARBA" id="ARBA00002600"/>
    </source>
</evidence>
<evidence type="ECO:0000256" key="2">
    <source>
        <dbReference type="ARBA" id="ARBA00005073"/>
    </source>
</evidence>
<feature type="domain" description="Amine oxidase" evidence="12">
    <location>
        <begin position="10"/>
        <end position="462"/>
    </location>
</feature>
<comment type="similarity">
    <text evidence="3 11">Belongs to the protoporphyrinogen/coproporphyrinogen oxidase family. Protoporphyrinogen oxidase subfamily.</text>
</comment>
<evidence type="ECO:0000256" key="9">
    <source>
        <dbReference type="ARBA" id="ARBA00023244"/>
    </source>
</evidence>
<dbReference type="Proteomes" id="UP001153712">
    <property type="component" value="Chromosome 14"/>
</dbReference>
<evidence type="ECO:0000259" key="12">
    <source>
        <dbReference type="Pfam" id="PF01593"/>
    </source>
</evidence>
<dbReference type="OrthoDB" id="419752at2759"/>
<dbReference type="Pfam" id="PF01593">
    <property type="entry name" value="Amino_oxidase"/>
    <property type="match status" value="1"/>
</dbReference>
<accession>A0A9N9TP07</accession>
<dbReference type="PANTHER" id="PTHR42923">
    <property type="entry name" value="PROTOPORPHYRINOGEN OXIDASE"/>
    <property type="match status" value="1"/>
</dbReference>
<dbReference type="InterPro" id="IPR050464">
    <property type="entry name" value="Zeta_carotene_desat/Oxidored"/>
</dbReference>
<comment type="function">
    <text evidence="1 11">Catalyzes the 6-electron oxidation of protoporphyrinogen-IX to form protoporphyrin-IX.</text>
</comment>
<evidence type="ECO:0000256" key="6">
    <source>
        <dbReference type="ARBA" id="ARBA00022827"/>
    </source>
</evidence>
<keyword evidence="8 11" id="KW-0350">Heme biosynthesis</keyword>
<keyword evidence="14" id="KW-1185">Reference proteome</keyword>